<sequence>MGQLAHSKHNAASMRRLHWLHTYTPLRIHRALNANQISQQRNGRNIIAVDGSLVGRGSPPSGWLRLVAGWRVEWGRSGGWRDGRDSLLSSPFRIDCAEVAARAYASVVRSEVGKEPRDVVWRPTHRLTALSRAPAAPPMGVPSAARRDAWAATPRVTYSRLTA</sequence>
<reference evidence="1" key="1">
    <citation type="submission" date="2021-12" db="EMBL/GenBank/DDBJ databases">
        <authorList>
            <person name="King R."/>
        </authorList>
    </citation>
    <scope>NUCLEOTIDE SEQUENCE</scope>
</reference>
<name>A0ABN8B2S9_CHISP</name>
<gene>
    <name evidence="1" type="ORF">CHILSU_LOCUS5479</name>
</gene>
<accession>A0ABN8B2S9</accession>
<keyword evidence="2" id="KW-1185">Reference proteome</keyword>
<dbReference type="EMBL" id="OU963895">
    <property type="protein sequence ID" value="CAH0402237.1"/>
    <property type="molecule type" value="Genomic_DNA"/>
</dbReference>
<protein>
    <submittedName>
        <fullName evidence="1">Uncharacterized protein</fullName>
    </submittedName>
</protein>
<dbReference type="Proteomes" id="UP001153292">
    <property type="component" value="Chromosome 2"/>
</dbReference>
<organism evidence="1 2">
    <name type="scientific">Chilo suppressalis</name>
    <name type="common">Asiatic rice borer moth</name>
    <dbReference type="NCBI Taxonomy" id="168631"/>
    <lineage>
        <taxon>Eukaryota</taxon>
        <taxon>Metazoa</taxon>
        <taxon>Ecdysozoa</taxon>
        <taxon>Arthropoda</taxon>
        <taxon>Hexapoda</taxon>
        <taxon>Insecta</taxon>
        <taxon>Pterygota</taxon>
        <taxon>Neoptera</taxon>
        <taxon>Endopterygota</taxon>
        <taxon>Lepidoptera</taxon>
        <taxon>Glossata</taxon>
        <taxon>Ditrysia</taxon>
        <taxon>Pyraloidea</taxon>
        <taxon>Crambidae</taxon>
        <taxon>Crambinae</taxon>
        <taxon>Chilo</taxon>
    </lineage>
</organism>
<proteinExistence type="predicted"/>
<evidence type="ECO:0000313" key="1">
    <source>
        <dbReference type="EMBL" id="CAH0402237.1"/>
    </source>
</evidence>
<evidence type="ECO:0000313" key="2">
    <source>
        <dbReference type="Proteomes" id="UP001153292"/>
    </source>
</evidence>